<accession>A0A067TJK7</accession>
<dbReference type="InterPro" id="IPR054722">
    <property type="entry name" value="PolX-like_BBD"/>
</dbReference>
<feature type="region of interest" description="Disordered" evidence="1">
    <location>
        <begin position="1"/>
        <end position="37"/>
    </location>
</feature>
<reference evidence="4" key="1">
    <citation type="journal article" date="2014" name="Proc. Natl. Acad. Sci. U.S.A.">
        <title>Extensive sampling of basidiomycete genomes demonstrates inadequacy of the white-rot/brown-rot paradigm for wood decay fungi.</title>
        <authorList>
            <person name="Riley R."/>
            <person name="Salamov A.A."/>
            <person name="Brown D.W."/>
            <person name="Nagy L.G."/>
            <person name="Floudas D."/>
            <person name="Held B.W."/>
            <person name="Levasseur A."/>
            <person name="Lombard V."/>
            <person name="Morin E."/>
            <person name="Otillar R."/>
            <person name="Lindquist E.A."/>
            <person name="Sun H."/>
            <person name="LaButti K.M."/>
            <person name="Schmutz J."/>
            <person name="Jabbour D."/>
            <person name="Luo H."/>
            <person name="Baker S.E."/>
            <person name="Pisabarro A.G."/>
            <person name="Walton J.D."/>
            <person name="Blanchette R.A."/>
            <person name="Henrissat B."/>
            <person name="Martin F."/>
            <person name="Cullen D."/>
            <person name="Hibbett D.S."/>
            <person name="Grigoriev I.V."/>
        </authorList>
    </citation>
    <scope>NUCLEOTIDE SEQUENCE [LARGE SCALE GENOMIC DNA]</scope>
    <source>
        <strain evidence="4">CBS 339.88</strain>
    </source>
</reference>
<evidence type="ECO:0000259" key="2">
    <source>
        <dbReference type="Pfam" id="PF22936"/>
    </source>
</evidence>
<feature type="domain" description="Retrovirus-related Pol polyprotein from transposon TNT 1-94-like beta-barrel" evidence="2">
    <location>
        <begin position="46"/>
        <end position="124"/>
    </location>
</feature>
<dbReference type="Proteomes" id="UP000027222">
    <property type="component" value="Unassembled WGS sequence"/>
</dbReference>
<dbReference type="EMBL" id="KL142369">
    <property type="protein sequence ID" value="KDR82487.1"/>
    <property type="molecule type" value="Genomic_DNA"/>
</dbReference>
<dbReference type="HOGENOM" id="CLU_1643815_0_0_1"/>
<feature type="compositionally biased region" description="Polar residues" evidence="1">
    <location>
        <begin position="1"/>
        <end position="11"/>
    </location>
</feature>
<dbReference type="Pfam" id="PF22936">
    <property type="entry name" value="Pol_BBD"/>
    <property type="match status" value="1"/>
</dbReference>
<name>A0A067TJK7_GALM3</name>
<evidence type="ECO:0000313" key="3">
    <source>
        <dbReference type="EMBL" id="KDR82487.1"/>
    </source>
</evidence>
<evidence type="ECO:0000256" key="1">
    <source>
        <dbReference type="SAM" id="MobiDB-lite"/>
    </source>
</evidence>
<dbReference type="OrthoDB" id="3124902at2759"/>
<gene>
    <name evidence="3" type="ORF">GALMADRAFT_206348</name>
</gene>
<keyword evidence="4" id="KW-1185">Reference proteome</keyword>
<organism evidence="3 4">
    <name type="scientific">Galerina marginata (strain CBS 339.88)</name>
    <dbReference type="NCBI Taxonomy" id="685588"/>
    <lineage>
        <taxon>Eukaryota</taxon>
        <taxon>Fungi</taxon>
        <taxon>Dikarya</taxon>
        <taxon>Basidiomycota</taxon>
        <taxon>Agaricomycotina</taxon>
        <taxon>Agaricomycetes</taxon>
        <taxon>Agaricomycetidae</taxon>
        <taxon>Agaricales</taxon>
        <taxon>Agaricineae</taxon>
        <taxon>Strophariaceae</taxon>
        <taxon>Galerina</taxon>
    </lineage>
</organism>
<sequence>MPSKRSSTKSLATKPEPKAPSSRRKVQGNPPPAGTARTAPQYLVVDLSLPSHVVNDRSLFATYTPSRKLHRTTFGNDILVEGYGDVHIRTFAGGTSIVFRLRDCWHVPSSPYHFFSCAKAISQGKQIMLAGRTPRMIYAHKDRLAEPRLPNSFTSTSNFAF</sequence>
<dbReference type="AlphaFoldDB" id="A0A067TJK7"/>
<proteinExistence type="predicted"/>
<evidence type="ECO:0000313" key="4">
    <source>
        <dbReference type="Proteomes" id="UP000027222"/>
    </source>
</evidence>
<protein>
    <recommendedName>
        <fullName evidence="2">Retrovirus-related Pol polyprotein from transposon TNT 1-94-like beta-barrel domain-containing protein</fullName>
    </recommendedName>
</protein>